<feature type="compositionally biased region" description="Basic and acidic residues" evidence="1">
    <location>
        <begin position="357"/>
        <end position="368"/>
    </location>
</feature>
<feature type="compositionally biased region" description="Polar residues" evidence="1">
    <location>
        <begin position="274"/>
        <end position="288"/>
    </location>
</feature>
<feature type="region of interest" description="Disordered" evidence="1">
    <location>
        <begin position="384"/>
        <end position="421"/>
    </location>
</feature>
<feature type="region of interest" description="Disordered" evidence="1">
    <location>
        <begin position="272"/>
        <end position="301"/>
    </location>
</feature>
<keyword evidence="5" id="KW-1185">Reference proteome</keyword>
<dbReference type="InterPro" id="IPR048297">
    <property type="entry name" value="DUF936_dom_pln"/>
</dbReference>
<evidence type="ECO:0000313" key="5">
    <source>
        <dbReference type="Proteomes" id="UP001642360"/>
    </source>
</evidence>
<name>A0ABC8TTP0_9AQUA</name>
<feature type="domain" description="DUF6857" evidence="3">
    <location>
        <begin position="425"/>
        <end position="697"/>
    </location>
</feature>
<dbReference type="Pfam" id="PF06075">
    <property type="entry name" value="DUF936"/>
    <property type="match status" value="1"/>
</dbReference>
<comment type="caution">
    <text evidence="4">The sequence shown here is derived from an EMBL/GenBank/DDBJ whole genome shotgun (WGS) entry which is preliminary data.</text>
</comment>
<feature type="domain" description="DUF936" evidence="2">
    <location>
        <begin position="4"/>
        <end position="120"/>
    </location>
</feature>
<dbReference type="PANTHER" id="PTHR31928">
    <property type="entry name" value="EXPRESSED PROTEIN"/>
    <property type="match status" value="1"/>
</dbReference>
<feature type="region of interest" description="Disordered" evidence="1">
    <location>
        <begin position="133"/>
        <end position="245"/>
    </location>
</feature>
<dbReference type="AlphaFoldDB" id="A0ABC8TTP0"/>
<evidence type="ECO:0000256" key="1">
    <source>
        <dbReference type="SAM" id="MobiDB-lite"/>
    </source>
</evidence>
<evidence type="ECO:0000259" key="2">
    <source>
        <dbReference type="Pfam" id="PF06075"/>
    </source>
</evidence>
<proteinExistence type="predicted"/>
<feature type="region of interest" description="Disordered" evidence="1">
    <location>
        <begin position="335"/>
        <end position="370"/>
    </location>
</feature>
<dbReference type="InterPro" id="IPR049172">
    <property type="entry name" value="DUF6857_pln"/>
</dbReference>
<evidence type="ECO:0000313" key="4">
    <source>
        <dbReference type="EMBL" id="CAK9172286.1"/>
    </source>
</evidence>
<reference evidence="4 5" key="1">
    <citation type="submission" date="2024-02" db="EMBL/GenBank/DDBJ databases">
        <authorList>
            <person name="Vignale AGUSTIN F."/>
            <person name="Sosa J E."/>
            <person name="Modenutti C."/>
        </authorList>
    </citation>
    <scope>NUCLEOTIDE SEQUENCE [LARGE SCALE GENOMIC DNA]</scope>
</reference>
<feature type="compositionally biased region" description="Basic and acidic residues" evidence="1">
    <location>
        <begin position="153"/>
        <end position="170"/>
    </location>
</feature>
<feature type="compositionally biased region" description="Low complexity" evidence="1">
    <location>
        <begin position="289"/>
        <end position="301"/>
    </location>
</feature>
<accession>A0ABC8TTP0</accession>
<evidence type="ECO:0000259" key="3">
    <source>
        <dbReference type="Pfam" id="PF21647"/>
    </source>
</evidence>
<dbReference type="PANTHER" id="PTHR31928:SF3">
    <property type="entry name" value="EXPRESSED PROTEIN"/>
    <property type="match status" value="1"/>
</dbReference>
<sequence length="701" mass="75738">MASLTPGILLKLLQSMNSNTRVTGDHRSPLLQVIGILPALSNPNSLYPNHGFYLQLSDSLNSTYASLSDKDTDLILTNRLQLGQFAYVDRLEFDSPVPTVVNIRPIAGRHQFIGSPEPLIARISPTKREFIIQPVSDSDQSNDPIAAYLSNKKHPDGQNDVRQKKSEVRTRQVLAPRDNNGNVNLSDESKSGGLDKEKPSQRFCSPVPVRNQRSVSAGKKNPVTVAELDPSPAGKKRSSSPAPSKCVVPSLVAAKEENRKTAKEPAIIVPSRYRQPSPNGRKQASPSTRRMSLSPGRRLSSGLKVSPVVGAVDSVGRKKMATIVAGISKVSEALVGSGKSNRKSWDESPGVAGGSVEQKEKGGAKNKPDLQAILRTQAAIARRLSDVNGRQPSQDDSNTKEKSKSSLAESSLAPEKPTYAAPGITVHEKKWTDGSVPLDAVSSDLAKLGKEAMLRRLIAAAAAAEALEEAIATESIVRNLSMFSELCATSRAGNPLPTIDKFMSIYDNVVKLTAATAESIATNRISNTPLASAPTNSKFSIWVEAALATDLEVVSLLTSENIEPPQALQKCSSKRQSHNAPAKNIVLASSSLDGTWTRGHGMNETLKLATNLQSEMQIWFLRFVEQSLDAGFQVFDKCTTSNSALHCGPILSQLKRVNSWLDRVVEKGDELLTEKIERLKSKIFGFVIQHVGTTVENSMPI</sequence>
<dbReference type="EMBL" id="CAUOFW020005946">
    <property type="protein sequence ID" value="CAK9172286.1"/>
    <property type="molecule type" value="Genomic_DNA"/>
</dbReference>
<gene>
    <name evidence="4" type="ORF">ILEXP_LOCUS41927</name>
</gene>
<protein>
    <submittedName>
        <fullName evidence="4">Uncharacterized protein</fullName>
    </submittedName>
</protein>
<dbReference type="InterPro" id="IPR010341">
    <property type="entry name" value="DUF936_pln"/>
</dbReference>
<feature type="compositionally biased region" description="Basic and acidic residues" evidence="1">
    <location>
        <begin position="187"/>
        <end position="200"/>
    </location>
</feature>
<organism evidence="4 5">
    <name type="scientific">Ilex paraguariensis</name>
    <name type="common">yerba mate</name>
    <dbReference type="NCBI Taxonomy" id="185542"/>
    <lineage>
        <taxon>Eukaryota</taxon>
        <taxon>Viridiplantae</taxon>
        <taxon>Streptophyta</taxon>
        <taxon>Embryophyta</taxon>
        <taxon>Tracheophyta</taxon>
        <taxon>Spermatophyta</taxon>
        <taxon>Magnoliopsida</taxon>
        <taxon>eudicotyledons</taxon>
        <taxon>Gunneridae</taxon>
        <taxon>Pentapetalae</taxon>
        <taxon>asterids</taxon>
        <taxon>campanulids</taxon>
        <taxon>Aquifoliales</taxon>
        <taxon>Aquifoliaceae</taxon>
        <taxon>Ilex</taxon>
    </lineage>
</organism>
<dbReference type="Pfam" id="PF21647">
    <property type="entry name" value="DUF6857"/>
    <property type="match status" value="1"/>
</dbReference>
<dbReference type="Proteomes" id="UP001642360">
    <property type="component" value="Unassembled WGS sequence"/>
</dbReference>